<dbReference type="EMBL" id="VLLN01000028">
    <property type="protein sequence ID" value="TWJ14331.1"/>
    <property type="molecule type" value="Genomic_DNA"/>
</dbReference>
<dbReference type="PANTHER" id="PTHR35794">
    <property type="entry name" value="CELL DIVISION PROTEIN DIVIVA"/>
    <property type="match status" value="1"/>
</dbReference>
<reference evidence="8 9" key="1">
    <citation type="submission" date="2019-07" db="EMBL/GenBank/DDBJ databases">
        <title>Genomic Encyclopedia of Archaeal and Bacterial Type Strains, Phase II (KMG-II): from individual species to whole genera.</title>
        <authorList>
            <person name="Goeker M."/>
        </authorList>
    </citation>
    <scope>NUCLEOTIDE SEQUENCE [LARGE SCALE GENOMIC DNA]</scope>
    <source>
        <strain evidence="8 9">ATCC BAA-1139</strain>
    </source>
</reference>
<evidence type="ECO:0000256" key="2">
    <source>
        <dbReference type="ARBA" id="ARBA00009008"/>
    </source>
</evidence>
<comment type="caution">
    <text evidence="8">The sequence shown here is derived from an EMBL/GenBank/DDBJ whole genome shotgun (WGS) entry which is preliminary data.</text>
</comment>
<keyword evidence="3" id="KW-0963">Cytoplasm</keyword>
<feature type="coiled-coil region" evidence="7">
    <location>
        <begin position="98"/>
        <end position="139"/>
    </location>
</feature>
<name>A0A562V8Y2_9BACT</name>
<keyword evidence="9" id="KW-1185">Reference proteome</keyword>
<evidence type="ECO:0000256" key="6">
    <source>
        <dbReference type="ARBA" id="ARBA00023306"/>
    </source>
</evidence>
<keyword evidence="6" id="KW-0131">Cell cycle</keyword>
<dbReference type="GO" id="GO:0051301">
    <property type="term" value="P:cell division"/>
    <property type="evidence" value="ECO:0007669"/>
    <property type="project" value="UniProtKB-KW"/>
</dbReference>
<dbReference type="PANTHER" id="PTHR35794:SF2">
    <property type="entry name" value="CELL DIVISION PROTEIN DIVIVA"/>
    <property type="match status" value="1"/>
</dbReference>
<evidence type="ECO:0000256" key="4">
    <source>
        <dbReference type="ARBA" id="ARBA00022618"/>
    </source>
</evidence>
<dbReference type="AlphaFoldDB" id="A0A562V8Y2"/>
<dbReference type="Gene3D" id="6.10.250.660">
    <property type="match status" value="1"/>
</dbReference>
<accession>A0A562V8Y2</accession>
<evidence type="ECO:0000256" key="3">
    <source>
        <dbReference type="ARBA" id="ARBA00022490"/>
    </source>
</evidence>
<evidence type="ECO:0000313" key="9">
    <source>
        <dbReference type="Proteomes" id="UP000319449"/>
    </source>
</evidence>
<keyword evidence="5 7" id="KW-0175">Coiled coil</keyword>
<proteinExistence type="inferred from homology"/>
<sequence>MKITPLDIQQQQFKGKMLGGLDPEDVDAFLQTIAQQMENLIRENSELKEQQRRATQELEEMARQEGQLRETMLAAQKITEEMKNNAQKEATLIISEAELKAERIVADAEKNLSQLNGQIQELKRQKFQFETSLRSLLDNHGKMLSFNDE</sequence>
<dbReference type="RefSeq" id="WP_145024995.1">
    <property type="nucleotide sequence ID" value="NZ_VLLN01000028.1"/>
</dbReference>
<dbReference type="OrthoDB" id="5198800at2"/>
<feature type="coiled-coil region" evidence="7">
    <location>
        <begin position="30"/>
        <end position="71"/>
    </location>
</feature>
<evidence type="ECO:0000256" key="5">
    <source>
        <dbReference type="ARBA" id="ARBA00023054"/>
    </source>
</evidence>
<comment type="subcellular location">
    <subcellularLocation>
        <location evidence="1">Cytoplasm</location>
    </subcellularLocation>
</comment>
<dbReference type="Pfam" id="PF05103">
    <property type="entry name" value="DivIVA"/>
    <property type="match status" value="1"/>
</dbReference>
<dbReference type="InterPro" id="IPR019933">
    <property type="entry name" value="DivIVA_domain"/>
</dbReference>
<organism evidence="8 9">
    <name type="scientific">Geobacter argillaceus</name>
    <dbReference type="NCBI Taxonomy" id="345631"/>
    <lineage>
        <taxon>Bacteria</taxon>
        <taxon>Pseudomonadati</taxon>
        <taxon>Thermodesulfobacteriota</taxon>
        <taxon>Desulfuromonadia</taxon>
        <taxon>Geobacterales</taxon>
        <taxon>Geobacteraceae</taxon>
        <taxon>Geobacter</taxon>
    </lineage>
</organism>
<keyword evidence="4 8" id="KW-0132">Cell division</keyword>
<evidence type="ECO:0000256" key="1">
    <source>
        <dbReference type="ARBA" id="ARBA00004496"/>
    </source>
</evidence>
<dbReference type="Proteomes" id="UP000319449">
    <property type="component" value="Unassembled WGS sequence"/>
</dbReference>
<protein>
    <submittedName>
        <fullName evidence="8">Cell division initiation protein</fullName>
    </submittedName>
</protein>
<dbReference type="GO" id="GO:0005737">
    <property type="term" value="C:cytoplasm"/>
    <property type="evidence" value="ECO:0007669"/>
    <property type="project" value="UniProtKB-SubCell"/>
</dbReference>
<gene>
    <name evidence="8" type="ORF">JN12_03417</name>
</gene>
<evidence type="ECO:0000256" key="7">
    <source>
        <dbReference type="SAM" id="Coils"/>
    </source>
</evidence>
<evidence type="ECO:0000313" key="8">
    <source>
        <dbReference type="EMBL" id="TWJ14331.1"/>
    </source>
</evidence>
<comment type="similarity">
    <text evidence="2">Belongs to the DivIVA family.</text>
</comment>
<dbReference type="InterPro" id="IPR007793">
    <property type="entry name" value="DivIVA_fam"/>
</dbReference>
<dbReference type="NCBIfam" id="TIGR03544">
    <property type="entry name" value="DivI1A_domain"/>
    <property type="match status" value="1"/>
</dbReference>